<evidence type="ECO:0000256" key="2">
    <source>
        <dbReference type="SAM" id="SignalP"/>
    </source>
</evidence>
<organism evidence="3 4">
    <name type="scientific">Mycolicibacterium fallax</name>
    <name type="common">Mycobacterium fallax</name>
    <dbReference type="NCBI Taxonomy" id="1793"/>
    <lineage>
        <taxon>Bacteria</taxon>
        <taxon>Bacillati</taxon>
        <taxon>Actinomycetota</taxon>
        <taxon>Actinomycetes</taxon>
        <taxon>Mycobacteriales</taxon>
        <taxon>Mycobacteriaceae</taxon>
        <taxon>Mycolicibacterium</taxon>
    </lineage>
</organism>
<feature type="region of interest" description="Disordered" evidence="1">
    <location>
        <begin position="32"/>
        <end position="63"/>
    </location>
</feature>
<dbReference type="SMART" id="SM00894">
    <property type="entry name" value="Excalibur"/>
    <property type="match status" value="1"/>
</dbReference>
<dbReference type="OrthoDB" id="4337778at2"/>
<proteinExistence type="predicted"/>
<evidence type="ECO:0000313" key="4">
    <source>
        <dbReference type="Proteomes" id="UP000193484"/>
    </source>
</evidence>
<name>A0A1X1R824_MYCFA</name>
<dbReference type="Proteomes" id="UP000193484">
    <property type="component" value="Unassembled WGS sequence"/>
</dbReference>
<feature type="chain" id="PRO_5043657842" evidence="2">
    <location>
        <begin position="25"/>
        <end position="63"/>
    </location>
</feature>
<protein>
    <submittedName>
        <fullName evidence="3">Uncharacterized protein</fullName>
    </submittedName>
</protein>
<dbReference type="Pfam" id="PF05901">
    <property type="entry name" value="Excalibur"/>
    <property type="match status" value="1"/>
</dbReference>
<comment type="caution">
    <text evidence="3">The sequence shown here is derived from an EMBL/GenBank/DDBJ whole genome shotgun (WGS) entry which is preliminary data.</text>
</comment>
<gene>
    <name evidence="3" type="ORF">AWC04_14195</name>
</gene>
<accession>A0A1X1R824</accession>
<keyword evidence="4" id="KW-1185">Reference proteome</keyword>
<dbReference type="InterPro" id="IPR008613">
    <property type="entry name" value="Excalibur_Ca-bd_domain"/>
</dbReference>
<evidence type="ECO:0000256" key="1">
    <source>
        <dbReference type="SAM" id="MobiDB-lite"/>
    </source>
</evidence>
<feature type="compositionally biased region" description="Basic and acidic residues" evidence="1">
    <location>
        <begin position="47"/>
        <end position="57"/>
    </location>
</feature>
<keyword evidence="2" id="KW-0732">Signal</keyword>
<feature type="signal peptide" evidence="2">
    <location>
        <begin position="1"/>
        <end position="24"/>
    </location>
</feature>
<dbReference type="RefSeq" id="WP_085097687.1">
    <property type="nucleotide sequence ID" value="NZ_AP022603.1"/>
</dbReference>
<sequence length="63" mass="6508">MIRALLAAVAISAVGVNIAPVAVAAPYKNCTEARKNGDTNIPSSSDKYGEHLDRDGDGFGCES</sequence>
<reference evidence="3 4" key="1">
    <citation type="submission" date="2016-01" db="EMBL/GenBank/DDBJ databases">
        <title>The new phylogeny of the genus Mycobacterium.</title>
        <authorList>
            <person name="Tarcisio F."/>
            <person name="Conor M."/>
            <person name="Antonella G."/>
            <person name="Elisabetta G."/>
            <person name="Giulia F.S."/>
            <person name="Sara T."/>
            <person name="Anna F."/>
            <person name="Clotilde B."/>
            <person name="Roberto B."/>
            <person name="Veronica D.S."/>
            <person name="Fabio R."/>
            <person name="Monica P."/>
            <person name="Olivier J."/>
            <person name="Enrico T."/>
            <person name="Nicola S."/>
        </authorList>
    </citation>
    <scope>NUCLEOTIDE SEQUENCE [LARGE SCALE GENOMIC DNA]</scope>
    <source>
        <strain evidence="3 4">DSM 44179</strain>
    </source>
</reference>
<evidence type="ECO:0000313" key="3">
    <source>
        <dbReference type="EMBL" id="ORV01136.1"/>
    </source>
</evidence>
<dbReference type="STRING" id="1793.AWC04_14195"/>
<dbReference type="EMBL" id="LQOJ01000047">
    <property type="protein sequence ID" value="ORV01136.1"/>
    <property type="molecule type" value="Genomic_DNA"/>
</dbReference>
<dbReference type="AlphaFoldDB" id="A0A1X1R824"/>